<name>A0A4Q7KTX5_9PSEU</name>
<accession>A0A4Q7KTX5</accession>
<dbReference type="EMBL" id="SGWQ01000004">
    <property type="protein sequence ID" value="RZS39291.1"/>
    <property type="molecule type" value="Genomic_DNA"/>
</dbReference>
<keyword evidence="4" id="KW-1185">Reference proteome</keyword>
<feature type="region of interest" description="Disordered" evidence="1">
    <location>
        <begin position="26"/>
        <end position="83"/>
    </location>
</feature>
<proteinExistence type="predicted"/>
<dbReference type="AlphaFoldDB" id="A0A4Q7KTX5"/>
<feature type="signal peptide" evidence="2">
    <location>
        <begin position="1"/>
        <end position="24"/>
    </location>
</feature>
<feature type="compositionally biased region" description="Basic and acidic residues" evidence="1">
    <location>
        <begin position="58"/>
        <end position="75"/>
    </location>
</feature>
<evidence type="ECO:0000313" key="3">
    <source>
        <dbReference type="EMBL" id="RZS39291.1"/>
    </source>
</evidence>
<dbReference type="PROSITE" id="PS51257">
    <property type="entry name" value="PROKAR_LIPOPROTEIN"/>
    <property type="match status" value="1"/>
</dbReference>
<dbReference type="Proteomes" id="UP000294257">
    <property type="component" value="Unassembled WGS sequence"/>
</dbReference>
<protein>
    <recommendedName>
        <fullName evidence="5">Lipoprotein</fullName>
    </recommendedName>
</protein>
<reference evidence="3 4" key="1">
    <citation type="submission" date="2019-02" db="EMBL/GenBank/DDBJ databases">
        <title>Genomic Encyclopedia of Type Strains, Phase IV (KMG-IV): sequencing the most valuable type-strain genomes for metagenomic binning, comparative biology and taxonomic classification.</title>
        <authorList>
            <person name="Goeker M."/>
        </authorList>
    </citation>
    <scope>NUCLEOTIDE SEQUENCE [LARGE SCALE GENOMIC DNA]</scope>
    <source>
        <strain evidence="3 4">DSM 101727</strain>
    </source>
</reference>
<evidence type="ECO:0000256" key="1">
    <source>
        <dbReference type="SAM" id="MobiDB-lite"/>
    </source>
</evidence>
<feature type="compositionally biased region" description="Low complexity" evidence="1">
    <location>
        <begin position="39"/>
        <end position="56"/>
    </location>
</feature>
<organism evidence="3 4">
    <name type="scientific">Herbihabitans rhizosphaerae</name>
    <dbReference type="NCBI Taxonomy" id="1872711"/>
    <lineage>
        <taxon>Bacteria</taxon>
        <taxon>Bacillati</taxon>
        <taxon>Actinomycetota</taxon>
        <taxon>Actinomycetes</taxon>
        <taxon>Pseudonocardiales</taxon>
        <taxon>Pseudonocardiaceae</taxon>
        <taxon>Herbihabitans</taxon>
    </lineage>
</organism>
<evidence type="ECO:0000256" key="2">
    <source>
        <dbReference type="SAM" id="SignalP"/>
    </source>
</evidence>
<sequence>MMQRQPRAGARAAIVLAVIGLAAAGCGGDDAPKADGQESSRPPSSTTTSPSKSTTRAAEGKQVRNGEVTKVDKMDGVQLKSPQDGKLRNFGIDAAVLEFGTADAVESGSSSSTRYVPEPGGSLLAFKIKARKAGKDDISGKVTASVAVDGIQRSLPGFDSALSSYTSTDSATLSYIVGVPQDRRSVELELKYVGLAQKFDLLEGVRKGDQPTVLYRSESGPTIKVESLTPSQVTVAPNSKMSAGPGALVFGEPSAELSYFAPTTGNVPADKEKAWLVLRFKPAEGAYWAKSCVVPPSAFSATDETGAQYPAHVSYSKAERYSEHVIVFEVPATVKKPVVSAAPRTVGCSYYSGNEEQWAVTGPPARIEVPLPER</sequence>
<gene>
    <name evidence="3" type="ORF">EV193_104508</name>
</gene>
<evidence type="ECO:0008006" key="5">
    <source>
        <dbReference type="Google" id="ProtNLM"/>
    </source>
</evidence>
<comment type="caution">
    <text evidence="3">The sequence shown here is derived from an EMBL/GenBank/DDBJ whole genome shotgun (WGS) entry which is preliminary data.</text>
</comment>
<evidence type="ECO:0000313" key="4">
    <source>
        <dbReference type="Proteomes" id="UP000294257"/>
    </source>
</evidence>
<keyword evidence="2" id="KW-0732">Signal</keyword>
<feature type="chain" id="PRO_5038568509" description="Lipoprotein" evidence="2">
    <location>
        <begin position="25"/>
        <end position="374"/>
    </location>
</feature>